<evidence type="ECO:0000313" key="7">
    <source>
        <dbReference type="Proteomes" id="UP000283928"/>
    </source>
</evidence>
<dbReference type="Proteomes" id="UP000285839">
    <property type="component" value="Unassembled WGS sequence"/>
</dbReference>
<name>A0A396FX53_9FIRM</name>
<dbReference type="EMBL" id="QROE01000006">
    <property type="protein sequence ID" value="RHK93833.1"/>
    <property type="molecule type" value="Genomic_DNA"/>
</dbReference>
<evidence type="ECO:0000313" key="6">
    <source>
        <dbReference type="EMBL" id="RHK93833.1"/>
    </source>
</evidence>
<comment type="caution">
    <text evidence="4">The sequence shown here is derived from an EMBL/GenBank/DDBJ whole genome shotgun (WGS) entry which is preliminary data.</text>
</comment>
<evidence type="ECO:0000256" key="1">
    <source>
        <dbReference type="SAM" id="MobiDB-lite"/>
    </source>
</evidence>
<evidence type="ECO:0000313" key="8">
    <source>
        <dbReference type="Proteomes" id="UP000284267"/>
    </source>
</evidence>
<evidence type="ECO:0000256" key="2">
    <source>
        <dbReference type="SAM" id="SignalP"/>
    </source>
</evidence>
<sequence length="120" mass="12203">MKKGTAKAMRYIVAGSALTLCVIMTGCGCGQKKTDPASEQVLKISITPEPSPTPAPDTVDAAAVTSNGDISMVNLYLAENPSAVTNSTDTGAGDANTTDASNMQNQDQDQSGDTSGSSDE</sequence>
<dbReference type="EMBL" id="QRUH01000004">
    <property type="protein sequence ID" value="RGR49624.1"/>
    <property type="molecule type" value="Genomic_DNA"/>
</dbReference>
<evidence type="ECO:0000313" key="3">
    <source>
        <dbReference type="EMBL" id="RGR49624.1"/>
    </source>
</evidence>
<organism evidence="4 9">
    <name type="scientific">Blautia obeum</name>
    <dbReference type="NCBI Taxonomy" id="40520"/>
    <lineage>
        <taxon>Bacteria</taxon>
        <taxon>Bacillati</taxon>
        <taxon>Bacillota</taxon>
        <taxon>Clostridia</taxon>
        <taxon>Lachnospirales</taxon>
        <taxon>Lachnospiraceae</taxon>
        <taxon>Blautia</taxon>
    </lineage>
</organism>
<proteinExistence type="predicted"/>
<evidence type="ECO:0000313" key="4">
    <source>
        <dbReference type="EMBL" id="RHE11783.1"/>
    </source>
</evidence>
<dbReference type="EMBL" id="QSJW01000006">
    <property type="protein sequence ID" value="RHE11783.1"/>
    <property type="molecule type" value="Genomic_DNA"/>
</dbReference>
<reference evidence="7 8" key="1">
    <citation type="submission" date="2018-08" db="EMBL/GenBank/DDBJ databases">
        <title>A genome reference for cultivated species of the human gut microbiota.</title>
        <authorList>
            <person name="Zou Y."/>
            <person name="Xue W."/>
            <person name="Luo G."/>
        </authorList>
    </citation>
    <scope>NUCLEOTIDE SEQUENCE [LARGE SCALE GENOMIC DNA]</scope>
    <source>
        <strain evidence="3 10">AF25-21</strain>
        <strain evidence="6 8">AF39-4</strain>
        <strain evidence="5 7">AM27-32LB</strain>
        <strain evidence="4 9">AM29-25AC</strain>
    </source>
</reference>
<feature type="region of interest" description="Disordered" evidence="1">
    <location>
        <begin position="83"/>
        <end position="120"/>
    </location>
</feature>
<dbReference type="AlphaFoldDB" id="A0A396FX53"/>
<accession>A0A396FX53</accession>
<dbReference type="Proteomes" id="UP000284644">
    <property type="component" value="Unassembled WGS sequence"/>
</dbReference>
<dbReference type="RefSeq" id="WP_022388429.1">
    <property type="nucleotide sequence ID" value="NZ_CABJDZ010000006.1"/>
</dbReference>
<dbReference type="Proteomes" id="UP000283928">
    <property type="component" value="Unassembled WGS sequence"/>
</dbReference>
<feature type="chain" id="PRO_5038302129" evidence="2">
    <location>
        <begin position="20"/>
        <end position="120"/>
    </location>
</feature>
<dbReference type="EMBL" id="QSKO01000004">
    <property type="protein sequence ID" value="RHE76896.1"/>
    <property type="molecule type" value="Genomic_DNA"/>
</dbReference>
<evidence type="ECO:0000313" key="9">
    <source>
        <dbReference type="Proteomes" id="UP000284644"/>
    </source>
</evidence>
<dbReference type="Proteomes" id="UP000284267">
    <property type="component" value="Unassembled WGS sequence"/>
</dbReference>
<gene>
    <name evidence="6" type="ORF">DW040_13345</name>
    <name evidence="5" type="ORF">DW723_04585</name>
    <name evidence="4" type="ORF">DW767_10310</name>
    <name evidence="3" type="ORF">DWY46_07475</name>
</gene>
<evidence type="ECO:0000313" key="10">
    <source>
        <dbReference type="Proteomes" id="UP000285839"/>
    </source>
</evidence>
<evidence type="ECO:0000313" key="5">
    <source>
        <dbReference type="EMBL" id="RHE76896.1"/>
    </source>
</evidence>
<protein>
    <submittedName>
        <fullName evidence="4">Uncharacterized protein</fullName>
    </submittedName>
</protein>
<feature type="signal peptide" evidence="2">
    <location>
        <begin position="1"/>
        <end position="19"/>
    </location>
</feature>
<feature type="compositionally biased region" description="Low complexity" evidence="1">
    <location>
        <begin position="88"/>
        <end position="120"/>
    </location>
</feature>
<keyword evidence="2" id="KW-0732">Signal</keyword>
<dbReference type="PROSITE" id="PS51257">
    <property type="entry name" value="PROKAR_LIPOPROTEIN"/>
    <property type="match status" value="1"/>
</dbReference>